<dbReference type="SMART" id="SM00980">
    <property type="entry name" value="THAP"/>
    <property type="match status" value="1"/>
</dbReference>
<dbReference type="PANTHER" id="PTHR46600">
    <property type="entry name" value="THAP DOMAIN-CONTAINING"/>
    <property type="match status" value="1"/>
</dbReference>
<keyword evidence="2 5" id="KW-0863">Zinc-finger</keyword>
<dbReference type="EMBL" id="JABSTR010000005">
    <property type="protein sequence ID" value="KAH9372080.1"/>
    <property type="molecule type" value="Genomic_DNA"/>
</dbReference>
<evidence type="ECO:0000256" key="5">
    <source>
        <dbReference type="PROSITE-ProRule" id="PRU00309"/>
    </source>
</evidence>
<dbReference type="PROSITE" id="PS50950">
    <property type="entry name" value="ZF_THAP"/>
    <property type="match status" value="1"/>
</dbReference>
<dbReference type="InterPro" id="IPR038441">
    <property type="entry name" value="THAP_Znf_sf"/>
</dbReference>
<organism evidence="7 8">
    <name type="scientific">Haemaphysalis longicornis</name>
    <name type="common">Bush tick</name>
    <dbReference type="NCBI Taxonomy" id="44386"/>
    <lineage>
        <taxon>Eukaryota</taxon>
        <taxon>Metazoa</taxon>
        <taxon>Ecdysozoa</taxon>
        <taxon>Arthropoda</taxon>
        <taxon>Chelicerata</taxon>
        <taxon>Arachnida</taxon>
        <taxon>Acari</taxon>
        <taxon>Parasitiformes</taxon>
        <taxon>Ixodida</taxon>
        <taxon>Ixodoidea</taxon>
        <taxon>Ixodidae</taxon>
        <taxon>Haemaphysalinae</taxon>
        <taxon>Haemaphysalis</taxon>
    </lineage>
</organism>
<proteinExistence type="predicted"/>
<protein>
    <recommendedName>
        <fullName evidence="6">THAP-type domain-containing protein</fullName>
    </recommendedName>
</protein>
<reference evidence="7 8" key="1">
    <citation type="journal article" date="2020" name="Cell">
        <title>Large-Scale Comparative Analyses of Tick Genomes Elucidate Their Genetic Diversity and Vector Capacities.</title>
        <authorList>
            <consortium name="Tick Genome and Microbiome Consortium (TIGMIC)"/>
            <person name="Jia N."/>
            <person name="Wang J."/>
            <person name="Shi W."/>
            <person name="Du L."/>
            <person name="Sun Y."/>
            <person name="Zhan W."/>
            <person name="Jiang J.F."/>
            <person name="Wang Q."/>
            <person name="Zhang B."/>
            <person name="Ji P."/>
            <person name="Bell-Sakyi L."/>
            <person name="Cui X.M."/>
            <person name="Yuan T.T."/>
            <person name="Jiang B.G."/>
            <person name="Yang W.F."/>
            <person name="Lam T.T."/>
            <person name="Chang Q.C."/>
            <person name="Ding S.J."/>
            <person name="Wang X.J."/>
            <person name="Zhu J.G."/>
            <person name="Ruan X.D."/>
            <person name="Zhao L."/>
            <person name="Wei J.T."/>
            <person name="Ye R.Z."/>
            <person name="Que T.C."/>
            <person name="Du C.H."/>
            <person name="Zhou Y.H."/>
            <person name="Cheng J.X."/>
            <person name="Dai P.F."/>
            <person name="Guo W.B."/>
            <person name="Han X.H."/>
            <person name="Huang E.J."/>
            <person name="Li L.F."/>
            <person name="Wei W."/>
            <person name="Gao Y.C."/>
            <person name="Liu J.Z."/>
            <person name="Shao H.Z."/>
            <person name="Wang X."/>
            <person name="Wang C.C."/>
            <person name="Yang T.C."/>
            <person name="Huo Q.B."/>
            <person name="Li W."/>
            <person name="Chen H.Y."/>
            <person name="Chen S.E."/>
            <person name="Zhou L.G."/>
            <person name="Ni X.B."/>
            <person name="Tian J.H."/>
            <person name="Sheng Y."/>
            <person name="Liu T."/>
            <person name="Pan Y.S."/>
            <person name="Xia L.Y."/>
            <person name="Li J."/>
            <person name="Zhao F."/>
            <person name="Cao W.C."/>
        </authorList>
    </citation>
    <scope>NUCLEOTIDE SEQUENCE [LARGE SCALE GENOMIC DNA]</scope>
    <source>
        <strain evidence="7">HaeL-2018</strain>
    </source>
</reference>
<dbReference type="GO" id="GO:0003700">
    <property type="term" value="F:DNA-binding transcription factor activity"/>
    <property type="evidence" value="ECO:0007669"/>
    <property type="project" value="TreeGrafter"/>
</dbReference>
<keyword evidence="4 5" id="KW-0238">DNA-binding</keyword>
<dbReference type="Gene3D" id="6.20.210.20">
    <property type="entry name" value="THAP domain"/>
    <property type="match status" value="1"/>
</dbReference>
<dbReference type="SUPFAM" id="SSF57716">
    <property type="entry name" value="Glucocorticoid receptor-like (DNA-binding domain)"/>
    <property type="match status" value="1"/>
</dbReference>
<dbReference type="VEuPathDB" id="VectorBase:HLOH_048041"/>
<keyword evidence="1" id="KW-0479">Metal-binding</keyword>
<dbReference type="PANTHER" id="PTHR46600:SF7">
    <property type="entry name" value="SI:DKEY-228B2.6-RELATED"/>
    <property type="match status" value="1"/>
</dbReference>
<feature type="domain" description="THAP-type" evidence="6">
    <location>
        <begin position="1"/>
        <end position="98"/>
    </location>
</feature>
<dbReference type="GO" id="GO:0000978">
    <property type="term" value="F:RNA polymerase II cis-regulatory region sequence-specific DNA binding"/>
    <property type="evidence" value="ECO:0007669"/>
    <property type="project" value="TreeGrafter"/>
</dbReference>
<evidence type="ECO:0000313" key="7">
    <source>
        <dbReference type="EMBL" id="KAH9372080.1"/>
    </source>
</evidence>
<evidence type="ECO:0000259" key="6">
    <source>
        <dbReference type="PROSITE" id="PS50950"/>
    </source>
</evidence>
<dbReference type="Pfam" id="PF05485">
    <property type="entry name" value="THAP"/>
    <property type="match status" value="1"/>
</dbReference>
<keyword evidence="8" id="KW-1185">Reference proteome</keyword>
<name>A0A9J6GC97_HAELO</name>
<dbReference type="GO" id="GO:0008270">
    <property type="term" value="F:zinc ion binding"/>
    <property type="evidence" value="ECO:0007669"/>
    <property type="project" value="UniProtKB-KW"/>
</dbReference>
<evidence type="ECO:0000256" key="2">
    <source>
        <dbReference type="ARBA" id="ARBA00022771"/>
    </source>
</evidence>
<dbReference type="AlphaFoldDB" id="A0A9J6GC97"/>
<dbReference type="InterPro" id="IPR026516">
    <property type="entry name" value="THAP1/10"/>
</dbReference>
<evidence type="ECO:0000256" key="1">
    <source>
        <dbReference type="ARBA" id="ARBA00022723"/>
    </source>
</evidence>
<evidence type="ECO:0000313" key="8">
    <source>
        <dbReference type="Proteomes" id="UP000821853"/>
    </source>
</evidence>
<dbReference type="GO" id="GO:0006357">
    <property type="term" value="P:regulation of transcription by RNA polymerase II"/>
    <property type="evidence" value="ECO:0007669"/>
    <property type="project" value="TreeGrafter"/>
</dbReference>
<gene>
    <name evidence="7" type="ORF">HPB48_015782</name>
</gene>
<comment type="caution">
    <text evidence="7">The sequence shown here is derived from an EMBL/GenBank/DDBJ whole genome shotgun (WGS) entry which is preliminary data.</text>
</comment>
<accession>A0A9J6GC97</accession>
<sequence>MPARKGRTCFVPFCKGGYKSSTEKVSLFRTPSDPVRLLEWARNIKRDDRVLDNTCVVCSRHFDECYIQRTFKHVINGENVEFERERPPLADEAVVTVFLDAPAYLTKPVINKRKVRNIASNYVPPPKRKALRANTPDLELETKGLTKPQSLPGTRSAMSHRISFLYKNCADK</sequence>
<dbReference type="InterPro" id="IPR006612">
    <property type="entry name" value="THAP_Znf"/>
</dbReference>
<dbReference type="Proteomes" id="UP000821853">
    <property type="component" value="Chromosome 3"/>
</dbReference>
<evidence type="ECO:0000256" key="3">
    <source>
        <dbReference type="ARBA" id="ARBA00022833"/>
    </source>
</evidence>
<dbReference type="GO" id="GO:0005634">
    <property type="term" value="C:nucleus"/>
    <property type="evidence" value="ECO:0007669"/>
    <property type="project" value="TreeGrafter"/>
</dbReference>
<dbReference type="OrthoDB" id="6509376at2759"/>
<evidence type="ECO:0000256" key="4">
    <source>
        <dbReference type="ARBA" id="ARBA00023125"/>
    </source>
</evidence>
<keyword evidence="3" id="KW-0862">Zinc</keyword>